<reference evidence="5 6" key="1">
    <citation type="submission" date="2024-12" db="EMBL/GenBank/DDBJ databases">
        <title>The unique morphological basis and parallel evolutionary history of personate flowers in Penstemon.</title>
        <authorList>
            <person name="Depatie T.H."/>
            <person name="Wessinger C.A."/>
        </authorList>
    </citation>
    <scope>NUCLEOTIDE SEQUENCE [LARGE SCALE GENOMIC DNA]</scope>
    <source>
        <strain evidence="5">WTNN_2</strain>
        <tissue evidence="5">Leaf</tissue>
    </source>
</reference>
<feature type="region of interest" description="Disordered" evidence="3">
    <location>
        <begin position="640"/>
        <end position="670"/>
    </location>
</feature>
<dbReference type="PANTHER" id="PTHR16266:SF17">
    <property type="entry name" value="BRWD3"/>
    <property type="match status" value="1"/>
</dbReference>
<accession>A0ABD3SXI2</accession>
<dbReference type="PANTHER" id="PTHR16266">
    <property type="entry name" value="WD REPEAT DOMAIN 9"/>
    <property type="match status" value="1"/>
</dbReference>
<dbReference type="InterPro" id="IPR052060">
    <property type="entry name" value="Bromo_WD_repeat"/>
</dbReference>
<feature type="domain" description="Bromo" evidence="4">
    <location>
        <begin position="1105"/>
        <end position="1148"/>
    </location>
</feature>
<feature type="compositionally biased region" description="Acidic residues" evidence="3">
    <location>
        <begin position="443"/>
        <end position="452"/>
    </location>
</feature>
<dbReference type="Gene3D" id="1.20.920.10">
    <property type="entry name" value="Bromodomain-like"/>
    <property type="match status" value="1"/>
</dbReference>
<dbReference type="InterPro" id="IPR036427">
    <property type="entry name" value="Bromodomain-like_sf"/>
</dbReference>
<dbReference type="InterPro" id="IPR057451">
    <property type="entry name" value="BRWD/PHIP_AD"/>
</dbReference>
<dbReference type="AlphaFoldDB" id="A0ABD3SXI2"/>
<gene>
    <name evidence="5" type="ORF">ACJIZ3_018136</name>
</gene>
<organism evidence="5 6">
    <name type="scientific">Penstemon smallii</name>
    <dbReference type="NCBI Taxonomy" id="265156"/>
    <lineage>
        <taxon>Eukaryota</taxon>
        <taxon>Viridiplantae</taxon>
        <taxon>Streptophyta</taxon>
        <taxon>Embryophyta</taxon>
        <taxon>Tracheophyta</taxon>
        <taxon>Spermatophyta</taxon>
        <taxon>Magnoliopsida</taxon>
        <taxon>eudicotyledons</taxon>
        <taxon>Gunneridae</taxon>
        <taxon>Pentapetalae</taxon>
        <taxon>asterids</taxon>
        <taxon>lamiids</taxon>
        <taxon>Lamiales</taxon>
        <taxon>Plantaginaceae</taxon>
        <taxon>Cheloneae</taxon>
        <taxon>Penstemon</taxon>
    </lineage>
</organism>
<dbReference type="InterPro" id="IPR001487">
    <property type="entry name" value="Bromodomain"/>
</dbReference>
<feature type="compositionally biased region" description="Polar residues" evidence="3">
    <location>
        <begin position="324"/>
        <end position="365"/>
    </location>
</feature>
<protein>
    <recommendedName>
        <fullName evidence="4">Bromo domain-containing protein</fullName>
    </recommendedName>
</protein>
<evidence type="ECO:0000259" key="4">
    <source>
        <dbReference type="PROSITE" id="PS50014"/>
    </source>
</evidence>
<feature type="region of interest" description="Disordered" evidence="3">
    <location>
        <begin position="219"/>
        <end position="372"/>
    </location>
</feature>
<keyword evidence="1 2" id="KW-0103">Bromodomain</keyword>
<dbReference type="FunFam" id="1.20.920.10:FF:000058">
    <property type="entry name" value="WD40/YVTN repeat-like-containing domain"/>
    <property type="match status" value="1"/>
</dbReference>
<evidence type="ECO:0000256" key="2">
    <source>
        <dbReference type="PROSITE-ProRule" id="PRU00035"/>
    </source>
</evidence>
<proteinExistence type="predicted"/>
<evidence type="ECO:0000256" key="1">
    <source>
        <dbReference type="ARBA" id="ARBA00023117"/>
    </source>
</evidence>
<keyword evidence="6" id="KW-1185">Reference proteome</keyword>
<dbReference type="EMBL" id="JBJXBP010000005">
    <property type="protein sequence ID" value="KAL3829334.1"/>
    <property type="molecule type" value="Genomic_DNA"/>
</dbReference>
<feature type="compositionally biased region" description="Basic residues" evidence="3">
    <location>
        <begin position="289"/>
        <end position="302"/>
    </location>
</feature>
<comment type="caution">
    <text evidence="5">The sequence shown here is derived from an EMBL/GenBank/DDBJ whole genome shotgun (WGS) entry which is preliminary data.</text>
</comment>
<feature type="region of interest" description="Disordered" evidence="3">
    <location>
        <begin position="835"/>
        <end position="854"/>
    </location>
</feature>
<name>A0ABD3SXI2_9LAMI</name>
<dbReference type="Pfam" id="PF25313">
    <property type="entry name" value="BRWD_AD"/>
    <property type="match status" value="1"/>
</dbReference>
<dbReference type="CDD" id="cd05529">
    <property type="entry name" value="Bromo_WDR9_I_like"/>
    <property type="match status" value="1"/>
</dbReference>
<dbReference type="Pfam" id="PF00439">
    <property type="entry name" value="Bromodomain"/>
    <property type="match status" value="1"/>
</dbReference>
<feature type="compositionally biased region" description="Low complexity" evidence="3">
    <location>
        <begin position="411"/>
        <end position="420"/>
    </location>
</feature>
<evidence type="ECO:0000313" key="5">
    <source>
        <dbReference type="EMBL" id="KAL3829334.1"/>
    </source>
</evidence>
<dbReference type="PROSITE" id="PS50014">
    <property type="entry name" value="BROMODOMAIN_2"/>
    <property type="match status" value="1"/>
</dbReference>
<feature type="compositionally biased region" description="Polar residues" evidence="3">
    <location>
        <begin position="735"/>
        <end position="755"/>
    </location>
</feature>
<feature type="region of interest" description="Disordered" evidence="3">
    <location>
        <begin position="726"/>
        <end position="830"/>
    </location>
</feature>
<dbReference type="Proteomes" id="UP001634393">
    <property type="component" value="Unassembled WGS sequence"/>
</dbReference>
<dbReference type="SUPFAM" id="SSF47370">
    <property type="entry name" value="Bromodomain"/>
    <property type="match status" value="1"/>
</dbReference>
<feature type="compositionally biased region" description="Basic and acidic residues" evidence="3">
    <location>
        <begin position="815"/>
        <end position="830"/>
    </location>
</feature>
<feature type="region of interest" description="Disordered" evidence="3">
    <location>
        <begin position="407"/>
        <end position="463"/>
    </location>
</feature>
<evidence type="ECO:0000256" key="3">
    <source>
        <dbReference type="SAM" id="MobiDB-lite"/>
    </source>
</evidence>
<feature type="compositionally biased region" description="Polar residues" evidence="3">
    <location>
        <begin position="423"/>
        <end position="436"/>
    </location>
</feature>
<evidence type="ECO:0000313" key="6">
    <source>
        <dbReference type="Proteomes" id="UP001634393"/>
    </source>
</evidence>
<sequence>MCVRSILLYFLLIKRSFLLLLASSSRLYFLSLYLQIWEGTAIRTYEVGRFKLVDGKFSPDGTSIILSDDVGQLYIFSTGQGESQRDAKYDQFFLGDYRPLIQDAHGNVLDQETQLAPYRRNMQDLLCDSGMIPYPEPYQNMYQRRRLGALGIEWRPSSVRLAIGVDFSLDPEYHMLPIVDLDSLIDPLPEFVDAMDWAPEIEIHSDDNDSEYHIAEEYSSGGGQVSLNSDSGDPECSSENSDAEDSDGDGLRRSKRKKQNAGAEIVTSSGRRVKRKNLDECDDGLIRNNRTRKSRNSRKASRKMYSSKSRPQRAAARNALHLFSQITGTSTDGDVNGLDSDSSESGSTLQDSSFASEESDVSQQNEWHEQSKGKEIMDHSVDRPLLNSESHLNATGKRRLILKFSNRDSSRSVSQQKSVSEFMENQSEVAGSSSRVPQKIDENDTNYSEDNEFGVGADDDKERSKTVQPVMVERHVDLLGGCENGSIRWGGVKTRTPKKLKMGEPISASLHACSSSVLDQHLKEENLINGHSTSTEHDMNYPSSGIQIKEDRLVENVYLQENACGTSIPESFERAKDVQNYLVVDESKDDNESLNKVCNGTGMPSVPCANGNGKHFEVKENGTQIPTKLRIRSSILSKDRDSPGKIIFESPSEDTIKSPRGTPCDDPAIDKNLQVPGCGDTGKPCSDNRDHYGVPIVEDTVNGSSSRSVLEETLKLDSNRRMITAVYRRSKSSRGRTNQEGDCSSMKASTSNVGIHNQDEGIEVAPEGIRRARSVRLRSTTRGDPILSGSNLKFKEPHDPSEDTSVDVENASSSRGDDNSCEEWRSESRNSIRLRSKRSKKYSNYVRGTSPPDRRKFIHTGKSSWLMLSAHEEGSRYIPQRGDEVVYLRQGHQEYLSYSNSSNVGPWETIKGNIRSVEFCRVEELEYSTHPGSGESCCKLTLKFVDPSSDLVGKSFKLTLPEVTGFPDFLVEKSRYDASVARNWTSRDKCQVWWKNEGEEDGGWWEGRILHVKPKSPEFPDSPWERYAVKYKSDPTETHHHSPWELYDTDTHWEHPHMDGDIREKLLHAFAKLEKSGYKVQDYYGVNKLKLVSHKTNFINRFPVPLSLEVIQSRLQNNYYRSLEAVKHDTEVMLSNAESYFGRNAELSTKMKRLSEWFRKTLSSF</sequence>